<comment type="function">
    <text evidence="11">Involved in the transmission of sensory signals from the chemoreceptors to the flagellar motors. CheA is autophosphorylated; it can transfer its phosphate group to either CheB or CheY.</text>
</comment>
<gene>
    <name evidence="17" type="ORF">SAMN04488082_10310</name>
</gene>
<dbReference type="InterPro" id="IPR036097">
    <property type="entry name" value="HisK_dim/P_sf"/>
</dbReference>
<evidence type="ECO:0000259" key="15">
    <source>
        <dbReference type="PROSITE" id="PS50851"/>
    </source>
</evidence>
<feature type="domain" description="Histidine kinase" evidence="14">
    <location>
        <begin position="171"/>
        <end position="404"/>
    </location>
</feature>
<evidence type="ECO:0000256" key="6">
    <source>
        <dbReference type="ARBA" id="ARBA00022679"/>
    </source>
</evidence>
<dbReference type="SMART" id="SM00260">
    <property type="entry name" value="CheW"/>
    <property type="match status" value="1"/>
</dbReference>
<evidence type="ECO:0000259" key="16">
    <source>
        <dbReference type="PROSITE" id="PS50894"/>
    </source>
</evidence>
<dbReference type="InterPro" id="IPR004358">
    <property type="entry name" value="Sig_transdc_His_kin-like_C"/>
</dbReference>
<evidence type="ECO:0000256" key="9">
    <source>
        <dbReference type="ARBA" id="ARBA00022840"/>
    </source>
</evidence>
<dbReference type="SUPFAM" id="SSF55874">
    <property type="entry name" value="ATPase domain of HSP90 chaperone/DNA topoisomerase II/histidine kinase"/>
    <property type="match status" value="1"/>
</dbReference>
<dbReference type="PANTHER" id="PTHR43395">
    <property type="entry name" value="SENSOR HISTIDINE KINASE CHEA"/>
    <property type="match status" value="1"/>
</dbReference>
<evidence type="ECO:0000256" key="3">
    <source>
        <dbReference type="ARBA" id="ARBA00021495"/>
    </source>
</evidence>
<dbReference type="InterPro" id="IPR036061">
    <property type="entry name" value="CheW-like_dom_sf"/>
</dbReference>
<dbReference type="Pfam" id="PF01584">
    <property type="entry name" value="CheW"/>
    <property type="match status" value="1"/>
</dbReference>
<feature type="domain" description="CheW-like" evidence="15">
    <location>
        <begin position="406"/>
        <end position="538"/>
    </location>
</feature>
<dbReference type="SUPFAM" id="SSF47384">
    <property type="entry name" value="Homodimeric domain of signal transducing histidine kinase"/>
    <property type="match status" value="1"/>
</dbReference>
<dbReference type="SMART" id="SM01231">
    <property type="entry name" value="H-kinase_dim"/>
    <property type="match status" value="1"/>
</dbReference>
<dbReference type="InterPro" id="IPR003594">
    <property type="entry name" value="HATPase_dom"/>
</dbReference>
<dbReference type="STRING" id="52560.SAMN04488082_10310"/>
<keyword evidence="5 12" id="KW-0597">Phosphoprotein</keyword>
<dbReference type="GO" id="GO:0005524">
    <property type="term" value="F:ATP binding"/>
    <property type="evidence" value="ECO:0007669"/>
    <property type="project" value="UniProtKB-KW"/>
</dbReference>
<dbReference type="InterPro" id="IPR037006">
    <property type="entry name" value="CheA-like_homodim_sf"/>
</dbReference>
<evidence type="ECO:0000256" key="10">
    <source>
        <dbReference type="ARBA" id="ARBA00023012"/>
    </source>
</evidence>
<dbReference type="GO" id="GO:0006935">
    <property type="term" value="P:chemotaxis"/>
    <property type="evidence" value="ECO:0007669"/>
    <property type="project" value="UniProtKB-KW"/>
</dbReference>
<dbReference type="Gene3D" id="2.30.30.40">
    <property type="entry name" value="SH3 Domains"/>
    <property type="match status" value="1"/>
</dbReference>
<dbReference type="InterPro" id="IPR002545">
    <property type="entry name" value="CheW-lke_dom"/>
</dbReference>
<feature type="modified residue" description="Phosphohistidine" evidence="12">
    <location>
        <position position="48"/>
    </location>
</feature>
<name>A0A1I3R5T6_9BACT</name>
<evidence type="ECO:0000256" key="4">
    <source>
        <dbReference type="ARBA" id="ARBA00022500"/>
    </source>
</evidence>
<dbReference type="GO" id="GO:0005737">
    <property type="term" value="C:cytoplasm"/>
    <property type="evidence" value="ECO:0007669"/>
    <property type="project" value="InterPro"/>
</dbReference>
<evidence type="ECO:0000256" key="7">
    <source>
        <dbReference type="ARBA" id="ARBA00022741"/>
    </source>
</evidence>
<reference evidence="18" key="1">
    <citation type="submission" date="2016-10" db="EMBL/GenBank/DDBJ databases">
        <authorList>
            <person name="Varghese N."/>
            <person name="Submissions S."/>
        </authorList>
    </citation>
    <scope>NUCLEOTIDE SEQUENCE [LARGE SCALE GENOMIC DNA]</scope>
    <source>
        <strain evidence="18">DSM 5918</strain>
    </source>
</reference>
<organism evidence="17 18">
    <name type="scientific">Desulfomicrobium apsheronum</name>
    <dbReference type="NCBI Taxonomy" id="52560"/>
    <lineage>
        <taxon>Bacteria</taxon>
        <taxon>Pseudomonadati</taxon>
        <taxon>Thermodesulfobacteriota</taxon>
        <taxon>Desulfovibrionia</taxon>
        <taxon>Desulfovibrionales</taxon>
        <taxon>Desulfomicrobiaceae</taxon>
        <taxon>Desulfomicrobium</taxon>
    </lineage>
</organism>
<accession>A0A1I3R5T6</accession>
<dbReference type="SUPFAM" id="SSF47226">
    <property type="entry name" value="Histidine-containing phosphotransfer domain, HPT domain"/>
    <property type="match status" value="1"/>
</dbReference>
<sequence>MTMSLDVELLNAFTISCVEQLTNIEQHVLSLEQDKSASSIDAIFRAAHSIKADAATMGFVKIADLAHQAEDVLHLVRSGRIDLSRILIDALLQVFDCLRRMISRPLEAEDKDASESLMLLERFLATEQDAESRESTNVACMENSAKSVRPAGGPEPGLQLVQLTIPASKLDILVDQLGELAAFQARLTALSRRHRDLDALAEELERNLSCLRDQIMALRLVALKPMFAKIRRLVRDMAAQTGKQVSLTLTGEDTELDKTAMERLHAPLTHVLRNAVDHGIETPDERNALGKPQTGQIRVEARQVGADVEIVIRDDGRGVNREKLHQQALARGIPLDHIQGQDDSLLDLAFMPGLSTATCVSAYSGRGVGMDAAREEVRALRGDISLSSTPGEGTTVFIRLPLALAILDSLQIMIGDDSFFLQIANIEECLEVRRESVTLRLGRGTLCVREGMLPLVCLRTFFNMDAPASGLAPVLVVRAGDMRLGLIVDRIVGNRQIVLKQISRILGRLDGILGSAVTEDGSLALVLDVPDIIRLCLRQASAAGAQLKKNIKPCGSASEMNHE</sequence>
<evidence type="ECO:0000256" key="1">
    <source>
        <dbReference type="ARBA" id="ARBA00000085"/>
    </source>
</evidence>
<dbReference type="InterPro" id="IPR008207">
    <property type="entry name" value="Sig_transdc_His_kin_Hpt_dom"/>
</dbReference>
<keyword evidence="9" id="KW-0067">ATP-binding</keyword>
<keyword evidence="4" id="KW-0145">Chemotaxis</keyword>
<dbReference type="InterPro" id="IPR005467">
    <property type="entry name" value="His_kinase_dom"/>
</dbReference>
<dbReference type="Gene3D" id="1.10.287.560">
    <property type="entry name" value="Histidine kinase CheA-like, homodimeric domain"/>
    <property type="match status" value="1"/>
</dbReference>
<evidence type="ECO:0000256" key="13">
    <source>
        <dbReference type="SAM" id="Coils"/>
    </source>
</evidence>
<evidence type="ECO:0000256" key="2">
    <source>
        <dbReference type="ARBA" id="ARBA00012438"/>
    </source>
</evidence>
<evidence type="ECO:0000256" key="12">
    <source>
        <dbReference type="PROSITE-ProRule" id="PRU00110"/>
    </source>
</evidence>
<evidence type="ECO:0000259" key="14">
    <source>
        <dbReference type="PROSITE" id="PS50109"/>
    </source>
</evidence>
<evidence type="ECO:0000313" key="17">
    <source>
        <dbReference type="EMBL" id="SFJ40717.1"/>
    </source>
</evidence>
<protein>
    <recommendedName>
        <fullName evidence="3">Chemotaxis protein CheA</fullName>
        <ecNumber evidence="2">2.7.13.3</ecNumber>
    </recommendedName>
</protein>
<dbReference type="EC" id="2.7.13.3" evidence="2"/>
<dbReference type="PROSITE" id="PS50851">
    <property type="entry name" value="CHEW"/>
    <property type="match status" value="1"/>
</dbReference>
<dbReference type="InterPro" id="IPR004105">
    <property type="entry name" value="CheA-like_dim"/>
</dbReference>
<dbReference type="Gene3D" id="1.20.120.160">
    <property type="entry name" value="HPT domain"/>
    <property type="match status" value="1"/>
</dbReference>
<evidence type="ECO:0000256" key="11">
    <source>
        <dbReference type="ARBA" id="ARBA00035100"/>
    </source>
</evidence>
<dbReference type="CDD" id="cd00088">
    <property type="entry name" value="HPT"/>
    <property type="match status" value="1"/>
</dbReference>
<dbReference type="OrthoDB" id="9803176at2"/>
<dbReference type="SMART" id="SM00387">
    <property type="entry name" value="HATPase_c"/>
    <property type="match status" value="1"/>
</dbReference>
<dbReference type="PANTHER" id="PTHR43395:SF10">
    <property type="entry name" value="CHEMOTAXIS PROTEIN CHEA"/>
    <property type="match status" value="1"/>
</dbReference>
<keyword evidence="18" id="KW-1185">Reference proteome</keyword>
<dbReference type="Pfam" id="PF02518">
    <property type="entry name" value="HATPase_c"/>
    <property type="match status" value="1"/>
</dbReference>
<keyword evidence="7" id="KW-0547">Nucleotide-binding</keyword>
<comment type="catalytic activity">
    <reaction evidence="1">
        <text>ATP + protein L-histidine = ADP + protein N-phospho-L-histidine.</text>
        <dbReference type="EC" id="2.7.13.3"/>
    </reaction>
</comment>
<keyword evidence="13" id="KW-0175">Coiled coil</keyword>
<evidence type="ECO:0000256" key="8">
    <source>
        <dbReference type="ARBA" id="ARBA00022777"/>
    </source>
</evidence>
<feature type="domain" description="HPt" evidence="16">
    <location>
        <begin position="2"/>
        <end position="109"/>
    </location>
</feature>
<dbReference type="FunFam" id="3.30.565.10:FF:000016">
    <property type="entry name" value="Chemotaxis protein CheA, putative"/>
    <property type="match status" value="1"/>
</dbReference>
<dbReference type="InterPro" id="IPR051315">
    <property type="entry name" value="Bact_Chemotaxis_CheA"/>
</dbReference>
<dbReference type="InterPro" id="IPR036890">
    <property type="entry name" value="HATPase_C_sf"/>
</dbReference>
<dbReference type="PROSITE" id="PS50894">
    <property type="entry name" value="HPT"/>
    <property type="match status" value="1"/>
</dbReference>
<dbReference type="InterPro" id="IPR036641">
    <property type="entry name" value="HPT_dom_sf"/>
</dbReference>
<dbReference type="SUPFAM" id="SSF50341">
    <property type="entry name" value="CheW-like"/>
    <property type="match status" value="1"/>
</dbReference>
<dbReference type="EMBL" id="FORX01000003">
    <property type="protein sequence ID" value="SFJ40717.1"/>
    <property type="molecule type" value="Genomic_DNA"/>
</dbReference>
<evidence type="ECO:0000313" key="18">
    <source>
        <dbReference type="Proteomes" id="UP000198635"/>
    </source>
</evidence>
<dbReference type="PRINTS" id="PR00344">
    <property type="entry name" value="BCTRLSENSOR"/>
</dbReference>
<keyword evidence="10" id="KW-0902">Two-component regulatory system</keyword>
<dbReference type="SMART" id="SM00073">
    <property type="entry name" value="HPT"/>
    <property type="match status" value="1"/>
</dbReference>
<feature type="coiled-coil region" evidence="13">
    <location>
        <begin position="187"/>
        <end position="221"/>
    </location>
</feature>
<dbReference type="Pfam" id="PF01627">
    <property type="entry name" value="Hpt"/>
    <property type="match status" value="1"/>
</dbReference>
<keyword evidence="8 17" id="KW-0418">Kinase</keyword>
<proteinExistence type="predicted"/>
<dbReference type="Proteomes" id="UP000198635">
    <property type="component" value="Unassembled WGS sequence"/>
</dbReference>
<dbReference type="AlphaFoldDB" id="A0A1I3R5T6"/>
<keyword evidence="6" id="KW-0808">Transferase</keyword>
<dbReference type="Gene3D" id="3.30.565.10">
    <property type="entry name" value="Histidine kinase-like ATPase, C-terminal domain"/>
    <property type="match status" value="1"/>
</dbReference>
<dbReference type="GO" id="GO:0000155">
    <property type="term" value="F:phosphorelay sensor kinase activity"/>
    <property type="evidence" value="ECO:0007669"/>
    <property type="project" value="InterPro"/>
</dbReference>
<dbReference type="PROSITE" id="PS50109">
    <property type="entry name" value="HIS_KIN"/>
    <property type="match status" value="1"/>
</dbReference>
<evidence type="ECO:0000256" key="5">
    <source>
        <dbReference type="ARBA" id="ARBA00022553"/>
    </source>
</evidence>